<comment type="caution">
    <text evidence="7">The sequence shown here is derived from an EMBL/GenBank/DDBJ whole genome shotgun (WGS) entry which is preliminary data.</text>
</comment>
<evidence type="ECO:0000256" key="2">
    <source>
        <dbReference type="ARBA" id="ARBA00022801"/>
    </source>
</evidence>
<dbReference type="SUPFAM" id="SSF52540">
    <property type="entry name" value="P-loop containing nucleoside triphosphate hydrolases"/>
    <property type="match status" value="1"/>
</dbReference>
<keyword evidence="2" id="KW-0378">Hydrolase</keyword>
<dbReference type="PANTHER" id="PTHR47959:SF1">
    <property type="entry name" value="ATP-DEPENDENT RNA HELICASE DBPA"/>
    <property type="match status" value="1"/>
</dbReference>
<dbReference type="OrthoDB" id="10256233at2759"/>
<dbReference type="GO" id="GO:0016787">
    <property type="term" value="F:hydrolase activity"/>
    <property type="evidence" value="ECO:0007669"/>
    <property type="project" value="UniProtKB-KW"/>
</dbReference>
<dbReference type="GO" id="GO:0005829">
    <property type="term" value="C:cytosol"/>
    <property type="evidence" value="ECO:0007669"/>
    <property type="project" value="TreeGrafter"/>
</dbReference>
<organism evidence="7 8">
    <name type="scientific">Reticulomyxa filosa</name>
    <dbReference type="NCBI Taxonomy" id="46433"/>
    <lineage>
        <taxon>Eukaryota</taxon>
        <taxon>Sar</taxon>
        <taxon>Rhizaria</taxon>
        <taxon>Retaria</taxon>
        <taxon>Foraminifera</taxon>
        <taxon>Monothalamids</taxon>
        <taxon>Reticulomyxidae</taxon>
        <taxon>Reticulomyxa</taxon>
    </lineage>
</organism>
<evidence type="ECO:0000259" key="6">
    <source>
        <dbReference type="PROSITE" id="PS51194"/>
    </source>
</evidence>
<dbReference type="GO" id="GO:0005524">
    <property type="term" value="F:ATP binding"/>
    <property type="evidence" value="ECO:0007669"/>
    <property type="project" value="UniProtKB-KW"/>
</dbReference>
<feature type="region of interest" description="Disordered" evidence="5">
    <location>
        <begin position="51"/>
        <end position="90"/>
    </location>
</feature>
<evidence type="ECO:0000256" key="4">
    <source>
        <dbReference type="ARBA" id="ARBA00022840"/>
    </source>
</evidence>
<keyword evidence="4" id="KW-0067">ATP-binding</keyword>
<dbReference type="Proteomes" id="UP000023152">
    <property type="component" value="Unassembled WGS sequence"/>
</dbReference>
<sequence length="299" mass="34400">MNPFPIQLIAHRSHRLISQRIRHQYIPCSADSKIAVIANLIQNLQAHHHFHANQQRLSSSSSSPPLNTNDQEKEKEKSNNKDKEKNKIESKEEKLRFPGLLVCIRDESSPVKFAESLSQMDIKTCVLHEHAGINKQQRTEFLKKFRTGQFECAIVTASVARGLDFLWLDHVIIAQVPQTLVDFLHVCGRTGRLDSRGYVTSVVDEEDEQLLMKHCSQADIKLHLLNELERFGLQHCWEKRPEYLIEGSLANVFPMLEESKTKYLQHFSSINHNEHKKPQKKTSADLGLDRISLNKNDTL</sequence>
<feature type="compositionally biased region" description="Basic and acidic residues" evidence="5">
    <location>
        <begin position="70"/>
        <end position="90"/>
    </location>
</feature>
<dbReference type="SMART" id="SM00490">
    <property type="entry name" value="HELICc"/>
    <property type="match status" value="1"/>
</dbReference>
<evidence type="ECO:0000256" key="5">
    <source>
        <dbReference type="SAM" id="MobiDB-lite"/>
    </source>
</evidence>
<evidence type="ECO:0000256" key="1">
    <source>
        <dbReference type="ARBA" id="ARBA00022741"/>
    </source>
</evidence>
<dbReference type="Gene3D" id="3.40.50.300">
    <property type="entry name" value="P-loop containing nucleotide triphosphate hydrolases"/>
    <property type="match status" value="1"/>
</dbReference>
<dbReference type="InterPro" id="IPR027417">
    <property type="entry name" value="P-loop_NTPase"/>
</dbReference>
<gene>
    <name evidence="7" type="ORF">RFI_07931</name>
</gene>
<feature type="domain" description="Helicase C-terminal" evidence="6">
    <location>
        <begin position="87"/>
        <end position="233"/>
    </location>
</feature>
<accession>X6NSC5</accession>
<keyword evidence="8" id="KW-1185">Reference proteome</keyword>
<reference evidence="7 8" key="1">
    <citation type="journal article" date="2013" name="Curr. Biol.">
        <title>The Genome of the Foraminiferan Reticulomyxa filosa.</title>
        <authorList>
            <person name="Glockner G."/>
            <person name="Hulsmann N."/>
            <person name="Schleicher M."/>
            <person name="Noegel A.A."/>
            <person name="Eichinger L."/>
            <person name="Gallinger C."/>
            <person name="Pawlowski J."/>
            <person name="Sierra R."/>
            <person name="Euteneuer U."/>
            <person name="Pillet L."/>
            <person name="Moustafa A."/>
            <person name="Platzer M."/>
            <person name="Groth M."/>
            <person name="Szafranski K."/>
            <person name="Schliwa M."/>
        </authorList>
    </citation>
    <scope>NUCLEOTIDE SEQUENCE [LARGE SCALE GENOMIC DNA]</scope>
</reference>
<dbReference type="GO" id="GO:0003724">
    <property type="term" value="F:RNA helicase activity"/>
    <property type="evidence" value="ECO:0007669"/>
    <property type="project" value="TreeGrafter"/>
</dbReference>
<keyword evidence="3 7" id="KW-0347">Helicase</keyword>
<dbReference type="Pfam" id="PF00271">
    <property type="entry name" value="Helicase_C"/>
    <property type="match status" value="1"/>
</dbReference>
<evidence type="ECO:0000313" key="8">
    <source>
        <dbReference type="Proteomes" id="UP000023152"/>
    </source>
</evidence>
<evidence type="ECO:0000256" key="3">
    <source>
        <dbReference type="ARBA" id="ARBA00022806"/>
    </source>
</evidence>
<dbReference type="AlphaFoldDB" id="X6NSC5"/>
<dbReference type="PANTHER" id="PTHR47959">
    <property type="entry name" value="ATP-DEPENDENT RNA HELICASE RHLE-RELATED"/>
    <property type="match status" value="1"/>
</dbReference>
<name>X6NSC5_RETFI</name>
<dbReference type="InterPro" id="IPR050079">
    <property type="entry name" value="DEAD_box_RNA_helicase"/>
</dbReference>
<evidence type="ECO:0000313" key="7">
    <source>
        <dbReference type="EMBL" id="ETO29195.1"/>
    </source>
</evidence>
<protein>
    <submittedName>
        <fullName evidence="7">ATP-dependent RNA helicase, DEAD/DEAH box</fullName>
    </submittedName>
</protein>
<dbReference type="EMBL" id="ASPP01006190">
    <property type="protein sequence ID" value="ETO29195.1"/>
    <property type="molecule type" value="Genomic_DNA"/>
</dbReference>
<proteinExistence type="predicted"/>
<dbReference type="PROSITE" id="PS51194">
    <property type="entry name" value="HELICASE_CTER"/>
    <property type="match status" value="1"/>
</dbReference>
<keyword evidence="1" id="KW-0547">Nucleotide-binding</keyword>
<dbReference type="InterPro" id="IPR001650">
    <property type="entry name" value="Helicase_C-like"/>
</dbReference>